<dbReference type="InterPro" id="IPR038280">
    <property type="entry name" value="ResT/TelK_cat_sf"/>
</dbReference>
<protein>
    <submittedName>
        <fullName evidence="3">Telomere resolvase</fullName>
    </submittedName>
</protein>
<dbReference type="Proteomes" id="UP001525961">
    <property type="component" value="Unassembled WGS sequence"/>
</dbReference>
<evidence type="ECO:0000313" key="3">
    <source>
        <dbReference type="EMBL" id="MCT7981606.1"/>
    </source>
</evidence>
<feature type="compositionally biased region" description="Acidic residues" evidence="1">
    <location>
        <begin position="178"/>
        <end position="200"/>
    </location>
</feature>
<keyword evidence="4" id="KW-1185">Reference proteome</keyword>
<sequence length="544" mass="62639">MTNAKIKQVYVDRLLSYNKTKLNSMKKLELLEFAKNCLIPNAENMTKPVMVQELIELKEDLEEGYNQSSKSSKPAIEVGEEVSKDSTQKEVVTNLKNHPAMNWGLPVFSKTQLKSMKRSNLEDFAEKCLITDVKNKSNDMLVNQLLELKERLKAESKLSKPSKPSKPSKLAIKATEQTTEEDTEEATEVPTEEVSEEVSEEDIELSKCETSDDFQKLLRNIRGMIRSDSEDELIDNLDVEQRKLVALIDSYGYSPQVNQQIVRRTLEGLESKIESWFSNDQDEWDIRYRWFNKLFATPIKTIYHRERQKANDVYYAKKMAVSGNLTEINVKEFYLWCKEILTGDLEKARWEDISIALIFSTGRRMGEIHCSAEFSPIPGKNNWLSFKGQSKGKKENDKFNEVFEIATLLPAENVIKALKFLGEKGKRLPSNLENPDETRKNIKQVNRRFSTALSRQMSVVMAKFNFPKFLYGDNRQDGEVFSYKTCRDLYTIASYQSFPNDEKESRSLTNWSYKVLGHSDLATALIYEKVTVTGLEDLINDINA</sequence>
<evidence type="ECO:0000259" key="2">
    <source>
        <dbReference type="Pfam" id="PF16684"/>
    </source>
</evidence>
<evidence type="ECO:0000313" key="4">
    <source>
        <dbReference type="Proteomes" id="UP001525961"/>
    </source>
</evidence>
<gene>
    <name evidence="3" type="ORF">NG792_28185</name>
</gene>
<dbReference type="Gene3D" id="1.10.443.30">
    <property type="entry name" value="Telomere resolvase"/>
    <property type="match status" value="1"/>
</dbReference>
<evidence type="ECO:0000256" key="1">
    <source>
        <dbReference type="SAM" id="MobiDB-lite"/>
    </source>
</evidence>
<dbReference type="Pfam" id="PF16684">
    <property type="entry name" value="ResT-TelK_cat"/>
    <property type="match status" value="1"/>
</dbReference>
<accession>A0ABT2NJY5</accession>
<dbReference type="RefSeq" id="WP_261237763.1">
    <property type="nucleotide sequence ID" value="NZ_JAMXFA010000079.1"/>
</dbReference>
<name>A0ABT2NJY5_9CYAN</name>
<feature type="compositionally biased region" description="Low complexity" evidence="1">
    <location>
        <begin position="159"/>
        <end position="177"/>
    </location>
</feature>
<reference evidence="3 4" key="1">
    <citation type="journal article" date="2022" name="Front. Microbiol.">
        <title>High genomic differentiation and limited gene flow indicate recent cryptic speciation within the genus Laspinema (cyanobacteria).</title>
        <authorList>
            <person name="Stanojkovic A."/>
            <person name="Skoupy S."/>
            <person name="Skaloud P."/>
            <person name="Dvorak P."/>
        </authorList>
    </citation>
    <scope>NUCLEOTIDE SEQUENCE [LARGE SCALE GENOMIC DNA]</scope>
    <source>
        <strain evidence="3 4">D3b</strain>
    </source>
</reference>
<dbReference type="EMBL" id="JAMXFA010000079">
    <property type="protein sequence ID" value="MCT7981606.1"/>
    <property type="molecule type" value="Genomic_DNA"/>
</dbReference>
<dbReference type="InterPro" id="IPR032047">
    <property type="entry name" value="ResT/TelK_cat"/>
</dbReference>
<feature type="region of interest" description="Disordered" evidence="1">
    <location>
        <begin position="155"/>
        <end position="200"/>
    </location>
</feature>
<proteinExistence type="predicted"/>
<feature type="region of interest" description="Disordered" evidence="1">
    <location>
        <begin position="63"/>
        <end position="88"/>
    </location>
</feature>
<comment type="caution">
    <text evidence="3">The sequence shown here is derived from an EMBL/GenBank/DDBJ whole genome shotgun (WGS) entry which is preliminary data.</text>
</comment>
<feature type="domain" description="Telomere resolvase ResT/TelK catalytic" evidence="2">
    <location>
        <begin position="324"/>
        <end position="527"/>
    </location>
</feature>
<organism evidence="3 4">
    <name type="scientific">Laspinema olomoucense D3b</name>
    <dbReference type="NCBI Taxonomy" id="2953688"/>
    <lineage>
        <taxon>Bacteria</taxon>
        <taxon>Bacillati</taxon>
        <taxon>Cyanobacteriota</taxon>
        <taxon>Cyanophyceae</taxon>
        <taxon>Oscillatoriophycideae</taxon>
        <taxon>Oscillatoriales</taxon>
        <taxon>Laspinemataceae</taxon>
        <taxon>Laspinema</taxon>
        <taxon>Laspinema olomoucense</taxon>
    </lineage>
</organism>